<keyword evidence="4" id="KW-0788">Thiol protease</keyword>
<organism evidence="7 8">
    <name type="scientific">Fibroporia radiculosa</name>
    <dbReference type="NCBI Taxonomy" id="599839"/>
    <lineage>
        <taxon>Eukaryota</taxon>
        <taxon>Fungi</taxon>
        <taxon>Dikarya</taxon>
        <taxon>Basidiomycota</taxon>
        <taxon>Agaricomycotina</taxon>
        <taxon>Agaricomycetes</taxon>
        <taxon>Polyporales</taxon>
        <taxon>Fibroporiaceae</taxon>
        <taxon>Fibroporia</taxon>
    </lineage>
</organism>
<evidence type="ECO:0000256" key="3">
    <source>
        <dbReference type="ARBA" id="ARBA00022801"/>
    </source>
</evidence>
<dbReference type="Gene3D" id="3.40.395.10">
    <property type="entry name" value="Adenoviral Proteinase, Chain A"/>
    <property type="match status" value="1"/>
</dbReference>
<dbReference type="PANTHER" id="PTHR12606">
    <property type="entry name" value="SENTRIN/SUMO-SPECIFIC PROTEASE"/>
    <property type="match status" value="1"/>
</dbReference>
<dbReference type="GeneID" id="24097093"/>
<dbReference type="InParanoid" id="J4HWF7"/>
<dbReference type="Pfam" id="PF02902">
    <property type="entry name" value="Peptidase_C48"/>
    <property type="match status" value="1"/>
</dbReference>
<evidence type="ECO:0000256" key="5">
    <source>
        <dbReference type="SAM" id="MobiDB-lite"/>
    </source>
</evidence>
<dbReference type="GO" id="GO:0016929">
    <property type="term" value="F:deSUMOylase activity"/>
    <property type="evidence" value="ECO:0007669"/>
    <property type="project" value="TreeGrafter"/>
</dbReference>
<dbReference type="OrthoDB" id="1939479at2759"/>
<evidence type="ECO:0000313" key="7">
    <source>
        <dbReference type="EMBL" id="CCM02182.1"/>
    </source>
</evidence>
<dbReference type="SUPFAM" id="SSF54001">
    <property type="entry name" value="Cysteine proteinases"/>
    <property type="match status" value="1"/>
</dbReference>
<dbReference type="HOGENOM" id="CLU_024324_5_1_1"/>
<reference evidence="7 8" key="1">
    <citation type="journal article" date="2012" name="Appl. Environ. Microbiol.">
        <title>Short-read sequencing for genomic analysis of the brown rot fungus Fibroporia radiculosa.</title>
        <authorList>
            <person name="Tang J.D."/>
            <person name="Perkins A.D."/>
            <person name="Sonstegard T.S."/>
            <person name="Schroeder S.G."/>
            <person name="Burgess S.C."/>
            <person name="Diehl S.V."/>
        </authorList>
    </citation>
    <scope>NUCLEOTIDE SEQUENCE [LARGE SCALE GENOMIC DNA]</scope>
    <source>
        <strain evidence="7 8">TFFH 294</strain>
    </source>
</reference>
<feature type="domain" description="Ubiquitin-like protease family profile" evidence="6">
    <location>
        <begin position="387"/>
        <end position="556"/>
    </location>
</feature>
<name>J4HWF7_9APHY</name>
<protein>
    <recommendedName>
        <fullName evidence="6">Ubiquitin-like protease family profile domain-containing protein</fullName>
    </recommendedName>
</protein>
<dbReference type="PROSITE" id="PS50600">
    <property type="entry name" value="ULP_PROTEASE"/>
    <property type="match status" value="1"/>
</dbReference>
<dbReference type="GO" id="GO:0006508">
    <property type="term" value="P:proteolysis"/>
    <property type="evidence" value="ECO:0007669"/>
    <property type="project" value="UniProtKB-KW"/>
</dbReference>
<keyword evidence="3" id="KW-0378">Hydrolase</keyword>
<feature type="compositionally biased region" description="Polar residues" evidence="5">
    <location>
        <begin position="116"/>
        <end position="129"/>
    </location>
</feature>
<dbReference type="EMBL" id="HE797067">
    <property type="protein sequence ID" value="CCM02182.1"/>
    <property type="molecule type" value="Genomic_DNA"/>
</dbReference>
<dbReference type="STRING" id="599839.J4HWF7"/>
<proteinExistence type="inferred from homology"/>
<dbReference type="GO" id="GO:0016926">
    <property type="term" value="P:protein desumoylation"/>
    <property type="evidence" value="ECO:0007669"/>
    <property type="project" value="TreeGrafter"/>
</dbReference>
<feature type="region of interest" description="Disordered" evidence="5">
    <location>
        <begin position="1"/>
        <end position="21"/>
    </location>
</feature>
<feature type="region of interest" description="Disordered" evidence="5">
    <location>
        <begin position="286"/>
        <end position="305"/>
    </location>
</feature>
<keyword evidence="2" id="KW-0645">Protease</keyword>
<dbReference type="AlphaFoldDB" id="J4HWF7"/>
<keyword evidence="8" id="KW-1185">Reference proteome</keyword>
<dbReference type="RefSeq" id="XP_012181465.1">
    <property type="nucleotide sequence ID" value="XM_012326075.1"/>
</dbReference>
<evidence type="ECO:0000259" key="6">
    <source>
        <dbReference type="PROSITE" id="PS50600"/>
    </source>
</evidence>
<comment type="similarity">
    <text evidence="1">Belongs to the peptidase C48 family.</text>
</comment>
<evidence type="ECO:0000256" key="4">
    <source>
        <dbReference type="ARBA" id="ARBA00022807"/>
    </source>
</evidence>
<gene>
    <name evidence="7" type="ORF">FIBRA_04261</name>
</gene>
<accession>J4HWF7</accession>
<dbReference type="GO" id="GO:0005634">
    <property type="term" value="C:nucleus"/>
    <property type="evidence" value="ECO:0007669"/>
    <property type="project" value="TreeGrafter"/>
</dbReference>
<evidence type="ECO:0000313" key="8">
    <source>
        <dbReference type="Proteomes" id="UP000006352"/>
    </source>
</evidence>
<dbReference type="PANTHER" id="PTHR12606:SF141">
    <property type="entry name" value="GH15225P-RELATED"/>
    <property type="match status" value="1"/>
</dbReference>
<dbReference type="InterPro" id="IPR003653">
    <property type="entry name" value="Peptidase_C48_C"/>
</dbReference>
<evidence type="ECO:0000256" key="2">
    <source>
        <dbReference type="ARBA" id="ARBA00022670"/>
    </source>
</evidence>
<evidence type="ECO:0000256" key="1">
    <source>
        <dbReference type="ARBA" id="ARBA00005234"/>
    </source>
</evidence>
<sequence>MNARKRQATDTLLPLRSAKQPRLTRFHPLGEVSTPTHNEGLSARWMRLGVEMYNLARDTLFHWVDGASNSKTLPTTVAGPSQSHSPSPSIPPRPSAPLPPRRTTRQPIPPQFQQFACPSNASQHPSQRKVSLRDPPRSGPSDAAHPAASSSATQRLPPASRARRKSEPSNVKSNLDPHPQPNGVIAHALPPHTTPPRQQPQINPDLLEFQDMLLRKTYVVRDHILKDRHKARVKEIRKKDQEEMENELFEIRRSKGFTSDRESFRTLLNYQAHLENVSQRPLLPSSPSLVDLHSKPPSPPSHWRHSYPEHGFLQRALEKARASLAEPKPPKPYVPALEQLEADKRRWDERINRRIRPPLPAHLPPEDEKVVNALMSRKGVIAKCAREQVTDQDLLRLRPNKWLNDEIINFYGQLIMDRAESLKENTPVNGRKKPLKVHYFNTFFWSKLQGEGYDKARLAKWTKKIDIFQKDVVLIPINHANSHWTAAAINFRKKRIESHDSMGARHEKVFKYLRSYLDAEHRNKKKKPFDFTGWEDYVMEVRGHCCFYFTSIKLVV</sequence>
<feature type="compositionally biased region" description="Low complexity" evidence="5">
    <location>
        <begin position="139"/>
        <end position="152"/>
    </location>
</feature>
<feature type="region of interest" description="Disordered" evidence="5">
    <location>
        <begin position="72"/>
        <end position="201"/>
    </location>
</feature>
<dbReference type="InterPro" id="IPR038765">
    <property type="entry name" value="Papain-like_cys_pep_sf"/>
</dbReference>
<dbReference type="Proteomes" id="UP000006352">
    <property type="component" value="Unassembled WGS sequence"/>
</dbReference>
<feature type="compositionally biased region" description="Pro residues" evidence="5">
    <location>
        <begin position="88"/>
        <end position="100"/>
    </location>
</feature>